<name>A0A1X7VDZ1_AMPQE</name>
<accession>A0A1X7VDZ1</accession>
<dbReference type="AlphaFoldDB" id="A0A1X7VDZ1"/>
<organism evidence="1">
    <name type="scientific">Amphimedon queenslandica</name>
    <name type="common">Sponge</name>
    <dbReference type="NCBI Taxonomy" id="400682"/>
    <lineage>
        <taxon>Eukaryota</taxon>
        <taxon>Metazoa</taxon>
        <taxon>Porifera</taxon>
        <taxon>Demospongiae</taxon>
        <taxon>Heteroscleromorpha</taxon>
        <taxon>Haplosclerida</taxon>
        <taxon>Niphatidae</taxon>
        <taxon>Amphimedon</taxon>
    </lineage>
</organism>
<reference evidence="1" key="1">
    <citation type="submission" date="2017-05" db="UniProtKB">
        <authorList>
            <consortium name="EnsemblMetazoa"/>
        </authorList>
    </citation>
    <scope>IDENTIFICATION</scope>
</reference>
<evidence type="ECO:0000313" key="1">
    <source>
        <dbReference type="EnsemblMetazoa" id="Aqu2.1.38261_001"/>
    </source>
</evidence>
<dbReference type="EnsemblMetazoa" id="Aqu2.1.38261_001">
    <property type="protein sequence ID" value="Aqu2.1.38261_001"/>
    <property type="gene ID" value="Aqu2.1.38261"/>
</dbReference>
<dbReference type="InParanoid" id="A0A1X7VDZ1"/>
<sequence length="180" mass="20934">MGDFIFKPFWEAIFRLERIGLKVLATSFDGASVNRKMVKVHDSGTKVLYEALNIYAKEERYIYYFSDPRHLIKTIIGKDISWSHLMQLYDIDKGKGSGLAMVPKFKYEHVFSESVGKALCLAVGTKAEETTHFVLIFYKFFDILNWLENVFFPYLEEWETSVNNRAQFSGAEKRQMLLSS</sequence>
<proteinExistence type="predicted"/>
<protein>
    <submittedName>
        <fullName evidence="1">Uncharacterized protein</fullName>
    </submittedName>
</protein>